<dbReference type="SUPFAM" id="SSF51126">
    <property type="entry name" value="Pectin lyase-like"/>
    <property type="match status" value="1"/>
</dbReference>
<evidence type="ECO:0008006" key="3">
    <source>
        <dbReference type="Google" id="ProtNLM"/>
    </source>
</evidence>
<dbReference type="Proteomes" id="UP000533724">
    <property type="component" value="Unassembled WGS sequence"/>
</dbReference>
<dbReference type="Gene3D" id="2.160.20.10">
    <property type="entry name" value="Single-stranded right-handed beta-helix, Pectin lyase-like"/>
    <property type="match status" value="1"/>
</dbReference>
<dbReference type="EMBL" id="JACIHI010000007">
    <property type="protein sequence ID" value="MBB4440278.1"/>
    <property type="molecule type" value="Genomic_DNA"/>
</dbReference>
<evidence type="ECO:0000313" key="1">
    <source>
        <dbReference type="EMBL" id="MBB4440278.1"/>
    </source>
</evidence>
<comment type="caution">
    <text evidence="1">The sequence shown here is derived from an EMBL/GenBank/DDBJ whole genome shotgun (WGS) entry which is preliminary data.</text>
</comment>
<organism evidence="1 2">
    <name type="scientific">Rhizobium esperanzae</name>
    <dbReference type="NCBI Taxonomy" id="1967781"/>
    <lineage>
        <taxon>Bacteria</taxon>
        <taxon>Pseudomonadati</taxon>
        <taxon>Pseudomonadota</taxon>
        <taxon>Alphaproteobacteria</taxon>
        <taxon>Hyphomicrobiales</taxon>
        <taxon>Rhizobiaceae</taxon>
        <taxon>Rhizobium/Agrobacterium group</taxon>
        <taxon>Rhizobium</taxon>
    </lineage>
</organism>
<protein>
    <recommendedName>
        <fullName evidence="3">Right handed beta helix domain-containing protein</fullName>
    </recommendedName>
</protein>
<dbReference type="RefSeq" id="WP_184500016.1">
    <property type="nucleotide sequence ID" value="NZ_JACIHI010000007.1"/>
</dbReference>
<dbReference type="InterPro" id="IPR012334">
    <property type="entry name" value="Pectin_lyas_fold"/>
</dbReference>
<accession>A0A7W6UL89</accession>
<dbReference type="AlphaFoldDB" id="A0A7W6UL89"/>
<name>A0A7W6UL89_9HYPH</name>
<evidence type="ECO:0000313" key="2">
    <source>
        <dbReference type="Proteomes" id="UP000533724"/>
    </source>
</evidence>
<sequence>MAAANFNNTSLAFSDRYGTHTVGIYAHGLLAAPWSPLVHPVIKGIRVVSEVQQGRSLSAVVVQNATQAKVIGNEIQGFPLGIGVRIQSCVLGCEVAENYIHDFVDNTTGWAVSSVPQITDIEVDNDIWNNVSSYHVIIRDNTIRNMLVGAAFLAVYGYQTDCINTPRVTTYNTSITGNHLDTCAEGVDNFSIHAVINDNVVMNTYNFGIKNVHGASFVSVNDNTTTNYGFAGIVVADSSAAGDSNVDNIIVSGNNVSFGNYGGNWGGHDNAAILVGMNGTTSIPVNIFVTGNILRPANGEYALNITTNSGVTVSGNLSLSGTKGVSK</sequence>
<proteinExistence type="predicted"/>
<dbReference type="InterPro" id="IPR006626">
    <property type="entry name" value="PbH1"/>
</dbReference>
<reference evidence="1 2" key="1">
    <citation type="submission" date="2020-08" db="EMBL/GenBank/DDBJ databases">
        <title>Genomic Encyclopedia of Type Strains, Phase IV (KMG-V): Genome sequencing to study the core and pangenomes of soil and plant-associated prokaryotes.</title>
        <authorList>
            <person name="Whitman W."/>
        </authorList>
    </citation>
    <scope>NUCLEOTIDE SEQUENCE [LARGE SCALE GENOMIC DNA]</scope>
    <source>
        <strain evidence="1 2">SEMIA 414</strain>
    </source>
</reference>
<dbReference type="InterPro" id="IPR011050">
    <property type="entry name" value="Pectin_lyase_fold/virulence"/>
</dbReference>
<dbReference type="SMART" id="SM00710">
    <property type="entry name" value="PbH1"/>
    <property type="match status" value="7"/>
</dbReference>
<gene>
    <name evidence="1" type="ORF">GGE15_003554</name>
</gene>